<evidence type="ECO:0000259" key="6">
    <source>
        <dbReference type="Pfam" id="PF02225"/>
    </source>
</evidence>
<feature type="compositionally biased region" description="Basic and acidic residues" evidence="4">
    <location>
        <begin position="32"/>
        <end position="57"/>
    </location>
</feature>
<keyword evidence="5" id="KW-1133">Transmembrane helix</keyword>
<dbReference type="Pfam" id="PF02225">
    <property type="entry name" value="PA"/>
    <property type="match status" value="1"/>
</dbReference>
<comment type="similarity">
    <text evidence="2">Belongs to the peptidase M28 family. M28B subfamily.</text>
</comment>
<evidence type="ECO:0000256" key="2">
    <source>
        <dbReference type="ARBA" id="ARBA00005634"/>
    </source>
</evidence>
<keyword evidence="3" id="KW-0378">Hydrolase</keyword>
<dbReference type="FunFam" id="3.50.30.30:FF:000029">
    <property type="entry name" value="Glutamate carboxypeptidase Tre2, putative"/>
    <property type="match status" value="1"/>
</dbReference>
<dbReference type="Pfam" id="PF04253">
    <property type="entry name" value="TFR_dimer"/>
    <property type="match status" value="1"/>
</dbReference>
<keyword evidence="3" id="KW-0645">Protease</keyword>
<evidence type="ECO:0000259" key="7">
    <source>
        <dbReference type="Pfam" id="PF04253"/>
    </source>
</evidence>
<protein>
    <recommendedName>
        <fullName evidence="11">Glutamate carboxypeptidase Tre2</fullName>
    </recommendedName>
</protein>
<dbReference type="STRING" id="663331.D4AMQ7"/>
<dbReference type="EMBL" id="ABSU01000003">
    <property type="protein sequence ID" value="EFE35468.1"/>
    <property type="molecule type" value="Genomic_DNA"/>
</dbReference>
<dbReference type="InterPro" id="IPR007484">
    <property type="entry name" value="Peptidase_M28"/>
</dbReference>
<feature type="domain" description="Peptidase M28" evidence="8">
    <location>
        <begin position="504"/>
        <end position="691"/>
    </location>
</feature>
<dbReference type="PANTHER" id="PTHR10404:SF71">
    <property type="entry name" value="CARBOXYPEPTIDASE TRE2, PUTATIVE (AFU_ORTHOLOGUE AFUA_3G10650)-RELATED"/>
    <property type="match status" value="1"/>
</dbReference>
<dbReference type="InterPro" id="IPR036757">
    <property type="entry name" value="TFR-like_dimer_dom_sf"/>
</dbReference>
<dbReference type="InterPro" id="IPR007365">
    <property type="entry name" value="TFR-like_dimer_dom"/>
</dbReference>
<dbReference type="GeneID" id="9524102"/>
<keyword evidence="5" id="KW-0812">Transmembrane</keyword>
<dbReference type="Gene3D" id="3.40.630.10">
    <property type="entry name" value="Zn peptidases"/>
    <property type="match status" value="1"/>
</dbReference>
<comment type="caution">
    <text evidence="9">The sequence shown here is derived from an EMBL/GenBank/DDBJ whole genome shotgun (WGS) entry which is preliminary data.</text>
</comment>
<evidence type="ECO:0000256" key="5">
    <source>
        <dbReference type="SAM" id="Phobius"/>
    </source>
</evidence>
<dbReference type="InterPro" id="IPR003137">
    <property type="entry name" value="PA_domain"/>
</dbReference>
<comment type="cofactor">
    <cofactor evidence="1">
        <name>Zn(2+)</name>
        <dbReference type="ChEBI" id="CHEBI:29105"/>
    </cofactor>
</comment>
<dbReference type="Pfam" id="PF04389">
    <property type="entry name" value="Peptidase_M28"/>
    <property type="match status" value="1"/>
</dbReference>
<dbReference type="SUPFAM" id="SSF52025">
    <property type="entry name" value="PA domain"/>
    <property type="match status" value="1"/>
</dbReference>
<dbReference type="RefSeq" id="XP_003016113.1">
    <property type="nucleotide sequence ID" value="XM_003016067.1"/>
</dbReference>
<reference evidence="10" key="1">
    <citation type="journal article" date="2011" name="Genome Biol.">
        <title>Comparative and functional genomics provide insights into the pathogenicity of dermatophytic fungi.</title>
        <authorList>
            <person name="Burmester A."/>
            <person name="Shelest E."/>
            <person name="Gloeckner G."/>
            <person name="Heddergott C."/>
            <person name="Schindler S."/>
            <person name="Staib P."/>
            <person name="Heidel A."/>
            <person name="Felder M."/>
            <person name="Petzold A."/>
            <person name="Szafranski K."/>
            <person name="Feuermann M."/>
            <person name="Pedruzzi I."/>
            <person name="Priebe S."/>
            <person name="Groth M."/>
            <person name="Winkler R."/>
            <person name="Li W."/>
            <person name="Kniemeyer O."/>
            <person name="Schroeckh V."/>
            <person name="Hertweck C."/>
            <person name="Hube B."/>
            <person name="White T.C."/>
            <person name="Platzer M."/>
            <person name="Guthke R."/>
            <person name="Heitman J."/>
            <person name="Woestemeyer J."/>
            <person name="Zipfel P.F."/>
            <person name="Monod M."/>
            <person name="Brakhage A.A."/>
        </authorList>
    </citation>
    <scope>NUCLEOTIDE SEQUENCE [LARGE SCALE GENOMIC DNA]</scope>
    <source>
        <strain evidence="10">ATCC MYA-4681 / CBS 112371</strain>
    </source>
</reference>
<feature type="transmembrane region" description="Helical" evidence="5">
    <location>
        <begin position="165"/>
        <end position="188"/>
    </location>
</feature>
<dbReference type="Gene3D" id="1.20.930.40">
    <property type="entry name" value="Transferrin receptor-like, dimerisation domain"/>
    <property type="match status" value="1"/>
</dbReference>
<keyword evidence="10" id="KW-1185">Reference proteome</keyword>
<feature type="compositionally biased region" description="Low complexity" evidence="4">
    <location>
        <begin position="21"/>
        <end position="30"/>
    </location>
</feature>
<dbReference type="FunFam" id="3.40.630.10:FF:000101">
    <property type="entry name" value="N-acetylated alpha-linked acidic dipeptidase like 1"/>
    <property type="match status" value="1"/>
</dbReference>
<evidence type="ECO:0000256" key="3">
    <source>
        <dbReference type="ARBA" id="ARBA00023049"/>
    </source>
</evidence>
<proteinExistence type="inferred from homology"/>
<keyword evidence="5" id="KW-0472">Membrane</keyword>
<dbReference type="Gene3D" id="3.50.30.30">
    <property type="match status" value="1"/>
</dbReference>
<dbReference type="InterPro" id="IPR046450">
    <property type="entry name" value="PA_dom_sf"/>
</dbReference>
<dbReference type="Proteomes" id="UP000008866">
    <property type="component" value="Unassembled WGS sequence"/>
</dbReference>
<dbReference type="GO" id="GO:0008237">
    <property type="term" value="F:metallopeptidase activity"/>
    <property type="evidence" value="ECO:0007669"/>
    <property type="project" value="UniProtKB-KW"/>
</dbReference>
<feature type="domain" description="Transferrin receptor-like dimerisation" evidence="7">
    <location>
        <begin position="768"/>
        <end position="914"/>
    </location>
</feature>
<dbReference type="CDD" id="cd08022">
    <property type="entry name" value="M28_PSMA_like"/>
    <property type="match status" value="1"/>
</dbReference>
<feature type="domain" description="PA" evidence="6">
    <location>
        <begin position="315"/>
        <end position="402"/>
    </location>
</feature>
<evidence type="ECO:0008006" key="11">
    <source>
        <dbReference type="Google" id="ProtNLM"/>
    </source>
</evidence>
<feature type="compositionally biased region" description="Polar residues" evidence="4">
    <location>
        <begin position="81"/>
        <end position="91"/>
    </location>
</feature>
<dbReference type="KEGG" id="abe:ARB_05510"/>
<dbReference type="eggNOG" id="KOG2195">
    <property type="taxonomic scope" value="Eukaryota"/>
</dbReference>
<dbReference type="GO" id="GO:0004180">
    <property type="term" value="F:carboxypeptidase activity"/>
    <property type="evidence" value="ECO:0007669"/>
    <property type="project" value="TreeGrafter"/>
</dbReference>
<dbReference type="OMA" id="YPRKDGR"/>
<evidence type="ECO:0000256" key="4">
    <source>
        <dbReference type="SAM" id="MobiDB-lite"/>
    </source>
</evidence>
<dbReference type="SUPFAM" id="SSF53187">
    <property type="entry name" value="Zn-dependent exopeptidases"/>
    <property type="match status" value="1"/>
</dbReference>
<dbReference type="AlphaFoldDB" id="D4AMQ7"/>
<sequence>MGDQKVPYEHLPIPTYEEATSSRPSSSQSRLGPREVSDDAERQGLLHNHDTAGERSQRPFLRGYRPPTVESARSSLDFLSENGSSARGSTEQLRRELEEMEVEDPPQASSSSSSSSFAKRFTSFKRTLSSINLPLRKYFPTFTLPSFNFRFNICAGIEHQQRCIILLRVFAVCLVASLVYLLFVSNFFSFSNRINQGQIYQPESVRVFLENHINETAIGQNLERATNFPHIAGTEGNYALAKWVEENFKSYGLESVELEQFDVYLNYPKKGGRKVAIVDPPEARWEAQVEEDQVYTDPPREQTMVFHGLSKSGNVTGPLVYANYGSKQEFQKLTDMGVSVKGSIILIRHYGTQPDVALKVKAAELAGAAGCIIYSDPAEDGFRKGDPWPKGRFMPKDGVQRGAVNRVAMAAGDVLSPGFSSRTDEKKRLKVDEAKGLPQIPSIPLSWKDAQHLLMALKGHGKKVPKDWVGGVPDINEWWTGNEDSPKVNLMNLQDEVERQPIYNVIGRIVGVEQSKNSIILGNHRDSWCFGAVEPGSGTAVLLEIARVFGELKARGWRPLRTIEFVSWDAGEYGMIGSTEHVEDRTELLRANAFAYLNVDVAVSGDKFSARGSPLFEPILLHILNRVPDPRRRATIRQLWDKAGSKLEGPNAEGDSLPFQTISGTSSISLEFKGDRYPAHSCYSNFDWIHKTGDPGFLYHRAMGQIWGLLALELCSRPVLPFDIHPFAKALAQYVLDLHKYAKKISVPLKSLKNRDKNDNNKSDDGVVDLEPLYDAANSLNAEVAKFHRWEGNWNATIYDQNGFEDDVSALRRMTHNTHMAYFETNLLDLEQGGGVSFLSYCLFKIPSSNLISQVPNRTQYKHMIFSPQLWPENPEDSTYFPAIRDAMDSRDWTQTQVWIDKVSKIITNAAVRLNQ</sequence>
<gene>
    <name evidence="9" type="ORF">ARB_05510</name>
</gene>
<organism evidence="9 10">
    <name type="scientific">Arthroderma benhamiae (strain ATCC MYA-4681 / CBS 112371)</name>
    <name type="common">Trichophyton mentagrophytes</name>
    <dbReference type="NCBI Taxonomy" id="663331"/>
    <lineage>
        <taxon>Eukaryota</taxon>
        <taxon>Fungi</taxon>
        <taxon>Dikarya</taxon>
        <taxon>Ascomycota</taxon>
        <taxon>Pezizomycotina</taxon>
        <taxon>Eurotiomycetes</taxon>
        <taxon>Eurotiomycetidae</taxon>
        <taxon>Onygenales</taxon>
        <taxon>Arthrodermataceae</taxon>
        <taxon>Trichophyton</taxon>
    </lineage>
</organism>
<evidence type="ECO:0000313" key="10">
    <source>
        <dbReference type="Proteomes" id="UP000008866"/>
    </source>
</evidence>
<evidence type="ECO:0000259" key="8">
    <source>
        <dbReference type="Pfam" id="PF04389"/>
    </source>
</evidence>
<accession>D4AMQ7</accession>
<feature type="region of interest" description="Disordered" evidence="4">
    <location>
        <begin position="1"/>
        <end position="115"/>
    </location>
</feature>
<dbReference type="SUPFAM" id="SSF47672">
    <property type="entry name" value="Transferrin receptor-like dimerisation domain"/>
    <property type="match status" value="1"/>
</dbReference>
<name>D4AMQ7_ARTBC</name>
<keyword evidence="3" id="KW-0482">Metalloprotease</keyword>
<dbReference type="PANTHER" id="PTHR10404">
    <property type="entry name" value="N-ACETYLATED-ALPHA-LINKED ACIDIC DIPEPTIDASE"/>
    <property type="match status" value="1"/>
</dbReference>
<evidence type="ECO:0000313" key="9">
    <source>
        <dbReference type="EMBL" id="EFE35468.1"/>
    </source>
</evidence>
<evidence type="ECO:0000256" key="1">
    <source>
        <dbReference type="ARBA" id="ARBA00001947"/>
    </source>
</evidence>
<dbReference type="CDD" id="cd02121">
    <property type="entry name" value="PA_GCPII_like"/>
    <property type="match status" value="1"/>
</dbReference>
<dbReference type="HOGENOM" id="CLU_005688_1_0_1"/>
<dbReference type="InterPro" id="IPR039373">
    <property type="entry name" value="Peptidase_M28B"/>
</dbReference>